<accession>A0AAD6Y7H8</accession>
<evidence type="ECO:0000313" key="2">
    <source>
        <dbReference type="EMBL" id="KAJ7197942.1"/>
    </source>
</evidence>
<dbReference type="EMBL" id="JARJCW010000075">
    <property type="protein sequence ID" value="KAJ7197942.1"/>
    <property type="molecule type" value="Genomic_DNA"/>
</dbReference>
<dbReference type="Pfam" id="PF01501">
    <property type="entry name" value="Glyco_transf_8"/>
    <property type="match status" value="1"/>
</dbReference>
<protein>
    <submittedName>
        <fullName evidence="2">Glycosyltransferase family 8 protein</fullName>
    </submittedName>
</protein>
<sequence length="373" mass="42040">MPRLYRTFSCLFSLIKPAGYHSLPLEEDGVLSKSQSRRRGCMHSLIYLVLGGLAGAMITGFMLNLLFGPFSVESRYNPVGSYQDINSFPIVSTSPHLSAESRAIVTSLYSDDFAFAVATLGHSLASHNITERRIVMYLPDRLSSRSLCIVAAAGWEPIAVDYIEPPHHGDGVHRRFADQFTKLNIWGFDKIGVDVLIYLDADTIVRNRFDELWGLPYSFAAVQDVHDPPRGFVVSFNAGVMLLRTSSAVLADMRQNLETASFPRKQAEQAFLNTYFAPQTLRLPYIYNGNLAIKQRAPSVWASMKNELRIVHYTVRKPFWDFAEGSDWRQGMQESIDKAMEEGGGNYSEEVQWWSDVWDDLIGQHFSTLNACS</sequence>
<keyword evidence="1" id="KW-1133">Transmembrane helix</keyword>
<comment type="caution">
    <text evidence="2">The sequence shown here is derived from an EMBL/GenBank/DDBJ whole genome shotgun (WGS) entry which is preliminary data.</text>
</comment>
<keyword evidence="1" id="KW-0812">Transmembrane</keyword>
<gene>
    <name evidence="2" type="ORF">GGX14DRAFT_667156</name>
</gene>
<reference evidence="2" key="1">
    <citation type="submission" date="2023-03" db="EMBL/GenBank/DDBJ databases">
        <title>Massive genome expansion in bonnet fungi (Mycena s.s.) driven by repeated elements and novel gene families across ecological guilds.</title>
        <authorList>
            <consortium name="Lawrence Berkeley National Laboratory"/>
            <person name="Harder C.B."/>
            <person name="Miyauchi S."/>
            <person name="Viragh M."/>
            <person name="Kuo A."/>
            <person name="Thoen E."/>
            <person name="Andreopoulos B."/>
            <person name="Lu D."/>
            <person name="Skrede I."/>
            <person name="Drula E."/>
            <person name="Henrissat B."/>
            <person name="Morin E."/>
            <person name="Kohler A."/>
            <person name="Barry K."/>
            <person name="LaButti K."/>
            <person name="Morin E."/>
            <person name="Salamov A."/>
            <person name="Lipzen A."/>
            <person name="Mereny Z."/>
            <person name="Hegedus B."/>
            <person name="Baldrian P."/>
            <person name="Stursova M."/>
            <person name="Weitz H."/>
            <person name="Taylor A."/>
            <person name="Grigoriev I.V."/>
            <person name="Nagy L.G."/>
            <person name="Martin F."/>
            <person name="Kauserud H."/>
        </authorList>
    </citation>
    <scope>NUCLEOTIDE SEQUENCE</scope>
    <source>
        <strain evidence="2">9144</strain>
    </source>
</reference>
<dbReference type="GO" id="GO:0016757">
    <property type="term" value="F:glycosyltransferase activity"/>
    <property type="evidence" value="ECO:0007669"/>
    <property type="project" value="InterPro"/>
</dbReference>
<name>A0AAD6Y7H8_9AGAR</name>
<keyword evidence="1" id="KW-0472">Membrane</keyword>
<proteinExistence type="predicted"/>
<organism evidence="2 3">
    <name type="scientific">Mycena pura</name>
    <dbReference type="NCBI Taxonomy" id="153505"/>
    <lineage>
        <taxon>Eukaryota</taxon>
        <taxon>Fungi</taxon>
        <taxon>Dikarya</taxon>
        <taxon>Basidiomycota</taxon>
        <taxon>Agaricomycotina</taxon>
        <taxon>Agaricomycetes</taxon>
        <taxon>Agaricomycetidae</taxon>
        <taxon>Agaricales</taxon>
        <taxon>Marasmiineae</taxon>
        <taxon>Mycenaceae</taxon>
        <taxon>Mycena</taxon>
    </lineage>
</organism>
<dbReference type="InterPro" id="IPR002495">
    <property type="entry name" value="Glyco_trans_8"/>
</dbReference>
<dbReference type="Proteomes" id="UP001219525">
    <property type="component" value="Unassembled WGS sequence"/>
</dbReference>
<feature type="transmembrane region" description="Helical" evidence="1">
    <location>
        <begin position="45"/>
        <end position="67"/>
    </location>
</feature>
<dbReference type="Gene3D" id="3.90.550.10">
    <property type="entry name" value="Spore Coat Polysaccharide Biosynthesis Protein SpsA, Chain A"/>
    <property type="match status" value="1"/>
</dbReference>
<dbReference type="PANTHER" id="PTHR11183">
    <property type="entry name" value="GLYCOGENIN SUBFAMILY MEMBER"/>
    <property type="match status" value="1"/>
</dbReference>
<dbReference type="SUPFAM" id="SSF53448">
    <property type="entry name" value="Nucleotide-diphospho-sugar transferases"/>
    <property type="match status" value="1"/>
</dbReference>
<dbReference type="InterPro" id="IPR050587">
    <property type="entry name" value="GNT1/Glycosyltrans_8"/>
</dbReference>
<keyword evidence="3" id="KW-1185">Reference proteome</keyword>
<dbReference type="AlphaFoldDB" id="A0AAD6Y7H8"/>
<evidence type="ECO:0000256" key="1">
    <source>
        <dbReference type="SAM" id="Phobius"/>
    </source>
</evidence>
<dbReference type="InterPro" id="IPR029044">
    <property type="entry name" value="Nucleotide-diphossugar_trans"/>
</dbReference>
<evidence type="ECO:0000313" key="3">
    <source>
        <dbReference type="Proteomes" id="UP001219525"/>
    </source>
</evidence>